<gene>
    <name evidence="2" type="ORF">QYE76_004941</name>
</gene>
<sequence length="295" mass="34065">MENYSLLMGAAAVMKMAVEMAGVDGEAFRGHFPVRRRAGTETPVPRSWPRWRRLWKGAKRCGLRHADIFFIAHEDVFKLFHSRRLDYNLVRLFALNLAMKIKRESTPDVAIADPYYMHESQLVLSAPENSTLEAFYVMHHLKGFVRDSQNLLLPSALRGWAEKLARINDDDLREDFHDTQVKLSHISFKTSSQGEGSYTRVERYARGTSNNASKRRVTGGQMPTYVVYKGQVPSVYEEWQDCLEQVHKFSGNSYKGYVTREEAVAQWRAHVGKKKKNRLKFPSYSPPLWLYSTLL</sequence>
<dbReference type="InterPro" id="IPR009027">
    <property type="entry name" value="Ribosomal_bL9/RNase_H1_N"/>
</dbReference>
<organism evidence="2 3">
    <name type="scientific">Lolium multiflorum</name>
    <name type="common">Italian ryegrass</name>
    <name type="synonym">Lolium perenne subsp. multiflorum</name>
    <dbReference type="NCBI Taxonomy" id="4521"/>
    <lineage>
        <taxon>Eukaryota</taxon>
        <taxon>Viridiplantae</taxon>
        <taxon>Streptophyta</taxon>
        <taxon>Embryophyta</taxon>
        <taxon>Tracheophyta</taxon>
        <taxon>Spermatophyta</taxon>
        <taxon>Magnoliopsida</taxon>
        <taxon>Liliopsida</taxon>
        <taxon>Poales</taxon>
        <taxon>Poaceae</taxon>
        <taxon>BOP clade</taxon>
        <taxon>Pooideae</taxon>
        <taxon>Poodae</taxon>
        <taxon>Poeae</taxon>
        <taxon>Poeae Chloroplast Group 2 (Poeae type)</taxon>
        <taxon>Loliodinae</taxon>
        <taxon>Loliinae</taxon>
        <taxon>Lolium</taxon>
    </lineage>
</organism>
<comment type="caution">
    <text evidence="2">The sequence shown here is derived from an EMBL/GenBank/DDBJ whole genome shotgun (WGS) entry which is preliminary data.</text>
</comment>
<dbReference type="SUPFAM" id="SSF55658">
    <property type="entry name" value="L9 N-domain-like"/>
    <property type="match status" value="1"/>
</dbReference>
<evidence type="ECO:0000259" key="1">
    <source>
        <dbReference type="Pfam" id="PF01693"/>
    </source>
</evidence>
<dbReference type="EMBL" id="JAUUTY010000005">
    <property type="protein sequence ID" value="KAK1630626.1"/>
    <property type="molecule type" value="Genomic_DNA"/>
</dbReference>
<dbReference type="InterPro" id="IPR037056">
    <property type="entry name" value="RNase_H1_N_sf"/>
</dbReference>
<name>A0AAD8RVI3_LOLMU</name>
<accession>A0AAD8RVI3</accession>
<dbReference type="Pfam" id="PF01693">
    <property type="entry name" value="Cauli_VI"/>
    <property type="match status" value="1"/>
</dbReference>
<keyword evidence="3" id="KW-1185">Reference proteome</keyword>
<proteinExistence type="predicted"/>
<dbReference type="InterPro" id="IPR011320">
    <property type="entry name" value="RNase_H1_N"/>
</dbReference>
<dbReference type="AlphaFoldDB" id="A0AAD8RVI3"/>
<evidence type="ECO:0000313" key="3">
    <source>
        <dbReference type="Proteomes" id="UP001231189"/>
    </source>
</evidence>
<feature type="domain" description="Ribonuclease H1 N-terminal" evidence="1">
    <location>
        <begin position="225"/>
        <end position="264"/>
    </location>
</feature>
<evidence type="ECO:0000313" key="2">
    <source>
        <dbReference type="EMBL" id="KAK1630626.1"/>
    </source>
</evidence>
<protein>
    <recommendedName>
        <fullName evidence="1">Ribonuclease H1 N-terminal domain-containing protein</fullName>
    </recommendedName>
</protein>
<dbReference type="Gene3D" id="3.40.970.10">
    <property type="entry name" value="Ribonuclease H1, N-terminal domain"/>
    <property type="match status" value="1"/>
</dbReference>
<reference evidence="2" key="1">
    <citation type="submission" date="2023-07" db="EMBL/GenBank/DDBJ databases">
        <title>A chromosome-level genome assembly of Lolium multiflorum.</title>
        <authorList>
            <person name="Chen Y."/>
            <person name="Copetti D."/>
            <person name="Kolliker R."/>
            <person name="Studer B."/>
        </authorList>
    </citation>
    <scope>NUCLEOTIDE SEQUENCE</scope>
    <source>
        <strain evidence="2">02402/16</strain>
        <tissue evidence="2">Leaf</tissue>
    </source>
</reference>
<dbReference type="Proteomes" id="UP001231189">
    <property type="component" value="Unassembled WGS sequence"/>
</dbReference>